<evidence type="ECO:0000313" key="2">
    <source>
        <dbReference type="Proteomes" id="UP000321181"/>
    </source>
</evidence>
<proteinExistence type="predicted"/>
<keyword evidence="2" id="KW-1185">Reference proteome</keyword>
<dbReference type="GO" id="GO:1902929">
    <property type="term" value="C:plasma membrane of growing cell tip"/>
    <property type="evidence" value="ECO:0007669"/>
    <property type="project" value="TreeGrafter"/>
</dbReference>
<dbReference type="AlphaFoldDB" id="A0A512DCX0"/>
<dbReference type="Pfam" id="PF17164">
    <property type="entry name" value="DUF5122"/>
    <property type="match status" value="1"/>
</dbReference>
<dbReference type="RefSeq" id="WP_186816513.1">
    <property type="nucleotide sequence ID" value="NZ_BAAARM010000003.1"/>
</dbReference>
<reference evidence="1 2" key="1">
    <citation type="submission" date="2019-07" db="EMBL/GenBank/DDBJ databases">
        <title>Whole genome shotgun sequence of Cellulomonas aerilata NBRC 106308.</title>
        <authorList>
            <person name="Hosoyama A."/>
            <person name="Uohara A."/>
            <person name="Ohji S."/>
            <person name="Ichikawa N."/>
        </authorList>
    </citation>
    <scope>NUCLEOTIDE SEQUENCE [LARGE SCALE GENOMIC DNA]</scope>
    <source>
        <strain evidence="1 2">NBRC 106308</strain>
    </source>
</reference>
<protein>
    <submittedName>
        <fullName evidence="1">Uncharacterized protein</fullName>
    </submittedName>
</protein>
<gene>
    <name evidence="1" type="ORF">CAE01nite_20380</name>
</gene>
<dbReference type="SUPFAM" id="SSF50965">
    <property type="entry name" value="Galactose oxidase, central domain"/>
    <property type="match status" value="2"/>
</dbReference>
<dbReference type="EMBL" id="BJYY01000013">
    <property type="protein sequence ID" value="GEO34313.1"/>
    <property type="molecule type" value="Genomic_DNA"/>
</dbReference>
<dbReference type="InterPro" id="IPR013431">
    <property type="entry name" value="Delta_60_rpt"/>
</dbReference>
<sequence>MTSVDLSVLAPGTPLPVPTAPPVTPRPAARGGRWLPRLASPVVGPTVLATAVAGERVVVGGDFTYGTAGMANDTFARIALWDGTGWQALGSGLDGPVRAVALAGDAVYAGGDFTTAGGVPAARLARWDGTAWSAVGGGITHPEAEYECSVLALASDGTRLYVGGTFARAGDRDVRSLAALDLATGEWSDLGGGVLRAGTADMTDPGTVRALALSGTALHVGGSFDSVAGQVTNSFATLDTSTLDTGAPAWRTYGPGVSDEEFKGTVHALAVDPATGDVAVGGSFTSAGGVPAWNVAVLRDTATEARFEGLGDVTHYGGKYATVHALAFAGGRLHLGGSFTSVGPLEAQHWVVHDGTSWSVPQELDNVVRTLTPHGADESGVLVGGDFDNAGPLRVQHLGIWSLAGWTMLGQGPHSGYFSGGEVQSLLVDGDGVIAGGLFDQAGAVRLGSVGRWSGTAWDDLAGGVAADVGHGQVFALARLGDDVYAAGSFSSAGGVPAANVARWDGARWSPLGDGTDGDVHALAVLGGRLYAGGEFALAGGLLVGGLAVWDPQTQAWGAVGGGPLYDHAVNALAVIGDRYLVVGGWFNGFNHLGAKIVEGLHGLTMFDTAAPQDPADVLSGYFVLPGVSRYGAAGWVRALEVVGGDLHVGGWFDQAGILRAATPQSPGFPAANLAVWHFSTTGEWEPLGDCDAQVYALAADGDDLLAAGEFTTVGGTPARRVARLERATGTWWPVGEAPADGLGGPDDDGYVVGRALAVPTDGLWVGGAFTSAGQVPSNNLARWGGEVDAEADPAVEPVTCD</sequence>
<comment type="caution">
    <text evidence="1">The sequence shown here is derived from an EMBL/GenBank/DDBJ whole genome shotgun (WGS) entry which is preliminary data.</text>
</comment>
<evidence type="ECO:0000313" key="1">
    <source>
        <dbReference type="EMBL" id="GEO34313.1"/>
    </source>
</evidence>
<dbReference type="Proteomes" id="UP000321181">
    <property type="component" value="Unassembled WGS sequence"/>
</dbReference>
<name>A0A512DCX0_9CELL</name>
<dbReference type="PANTHER" id="PTHR31778">
    <property type="entry name" value="BUD SITE SELECTION PROTEIN RAX2"/>
    <property type="match status" value="1"/>
</dbReference>
<dbReference type="PANTHER" id="PTHR31778:SF2">
    <property type="entry name" value="BUD SITE SELECTION PROTEIN RAX2"/>
    <property type="match status" value="1"/>
</dbReference>
<organism evidence="1 2">
    <name type="scientific">Cellulomonas aerilata</name>
    <dbReference type="NCBI Taxonomy" id="515326"/>
    <lineage>
        <taxon>Bacteria</taxon>
        <taxon>Bacillati</taxon>
        <taxon>Actinomycetota</taxon>
        <taxon>Actinomycetes</taxon>
        <taxon>Micrococcales</taxon>
        <taxon>Cellulomonadaceae</taxon>
        <taxon>Cellulomonas</taxon>
    </lineage>
</organism>
<dbReference type="InterPro" id="IPR011043">
    <property type="entry name" value="Gal_Oxase/kelch_b-propeller"/>
</dbReference>
<accession>A0A512DCX0</accession>